<dbReference type="InterPro" id="IPR017911">
    <property type="entry name" value="MacB-like_ATP-bd"/>
</dbReference>
<keyword evidence="7" id="KW-0472">Membrane</keyword>
<dbReference type="Pfam" id="PF00005">
    <property type="entry name" value="ABC_tran"/>
    <property type="match status" value="1"/>
</dbReference>
<evidence type="ECO:0000256" key="6">
    <source>
        <dbReference type="ARBA" id="ARBA00022840"/>
    </source>
</evidence>
<dbReference type="InterPro" id="IPR015854">
    <property type="entry name" value="ABC_transpr_LolD-like"/>
</dbReference>
<dbReference type="InterPro" id="IPR003439">
    <property type="entry name" value="ABC_transporter-like_ATP-bd"/>
</dbReference>
<dbReference type="InterPro" id="IPR027417">
    <property type="entry name" value="P-loop_NTPase"/>
</dbReference>
<dbReference type="GO" id="GO:0016887">
    <property type="term" value="F:ATP hydrolysis activity"/>
    <property type="evidence" value="ECO:0007669"/>
    <property type="project" value="InterPro"/>
</dbReference>
<name>A0AAP9KTK1_9BACL</name>
<reference evidence="12 13" key="1">
    <citation type="submission" date="2019-11" db="EMBL/GenBank/DDBJ databases">
        <title>FDA dAtabase for Regulatory Grade micrObial Sequences (FDA-ARGOS): Supporting development and validation of Infectious Disease Dx tests.</title>
        <authorList>
            <person name="Turner S."/>
            <person name="Byrd R."/>
            <person name="Tallon L."/>
            <person name="Sadzewicz L."/>
            <person name="Vavikolanu K."/>
            <person name="Mehta A."/>
            <person name="Aluvathingal J."/>
            <person name="Nadendla S."/>
            <person name="Myers T."/>
            <person name="Yan Y."/>
            <person name="Sichtig H."/>
        </authorList>
    </citation>
    <scope>NUCLEOTIDE SEQUENCE [LARGE SCALE GENOMIC DNA]</scope>
    <source>
        <strain evidence="12 13">FDAARGOS_741</strain>
    </source>
</reference>
<dbReference type="EMBL" id="CP046314">
    <property type="protein sequence ID" value="QGS09550.1"/>
    <property type="molecule type" value="Genomic_DNA"/>
</dbReference>
<evidence type="ECO:0000256" key="7">
    <source>
        <dbReference type="ARBA" id="ARBA00023136"/>
    </source>
</evidence>
<dbReference type="CDD" id="cd03255">
    <property type="entry name" value="ABC_MJ0796_LolCDE_FtsE"/>
    <property type="match status" value="1"/>
</dbReference>
<dbReference type="PROSITE" id="PS50893">
    <property type="entry name" value="ABC_TRANSPORTER_2"/>
    <property type="match status" value="1"/>
</dbReference>
<keyword evidence="4" id="KW-1003">Cell membrane</keyword>
<accession>A0AAP9KTK1</accession>
<dbReference type="Gene3D" id="3.40.50.300">
    <property type="entry name" value="P-loop containing nucleotide triphosphate hydrolases"/>
    <property type="match status" value="1"/>
</dbReference>
<dbReference type="InterPro" id="IPR017871">
    <property type="entry name" value="ABC_transporter-like_CS"/>
</dbReference>
<dbReference type="AlphaFoldDB" id="A0AAP9KTK1"/>
<dbReference type="InterPro" id="IPR003593">
    <property type="entry name" value="AAA+_ATPase"/>
</dbReference>
<dbReference type="GO" id="GO:0022857">
    <property type="term" value="F:transmembrane transporter activity"/>
    <property type="evidence" value="ECO:0007669"/>
    <property type="project" value="TreeGrafter"/>
</dbReference>
<comment type="function">
    <text evidence="10">Part of the ABC transporter complex hrt involved in hemin import. Responsible for energy coupling to the transport system.</text>
</comment>
<keyword evidence="5" id="KW-0547">Nucleotide-binding</keyword>
<evidence type="ECO:0000256" key="10">
    <source>
        <dbReference type="ARBA" id="ARBA00024721"/>
    </source>
</evidence>
<comment type="subunit">
    <text evidence="2">The complex is composed of two ATP-binding proteins (HrtA), two transmembrane proteins (HrtB) and a solute-binding protein.</text>
</comment>
<dbReference type="PANTHER" id="PTHR24220">
    <property type="entry name" value="IMPORT ATP-BINDING PROTEIN"/>
    <property type="match status" value="1"/>
</dbReference>
<dbReference type="Proteomes" id="UP000425411">
    <property type="component" value="Chromosome"/>
</dbReference>
<dbReference type="SUPFAM" id="SSF52540">
    <property type="entry name" value="P-loop containing nucleoside triphosphate hydrolases"/>
    <property type="match status" value="1"/>
</dbReference>
<keyword evidence="3" id="KW-0813">Transport</keyword>
<dbReference type="PANTHER" id="PTHR24220:SF666">
    <property type="entry name" value="HEMIN IMPORT ATP-BINDING PROTEIN HRTA-RELATED"/>
    <property type="match status" value="1"/>
</dbReference>
<evidence type="ECO:0000256" key="3">
    <source>
        <dbReference type="ARBA" id="ARBA00022448"/>
    </source>
</evidence>
<organism evidence="12 13">
    <name type="scientific">Gemella morbillorum</name>
    <dbReference type="NCBI Taxonomy" id="29391"/>
    <lineage>
        <taxon>Bacteria</taxon>
        <taxon>Bacillati</taxon>
        <taxon>Bacillota</taxon>
        <taxon>Bacilli</taxon>
        <taxon>Bacillales</taxon>
        <taxon>Gemellaceae</taxon>
        <taxon>Gemella</taxon>
    </lineage>
</organism>
<evidence type="ECO:0000256" key="4">
    <source>
        <dbReference type="ARBA" id="ARBA00022475"/>
    </source>
</evidence>
<comment type="similarity">
    <text evidence="8">Belongs to the ABC transporter superfamily. HrtA family.</text>
</comment>
<evidence type="ECO:0000256" key="9">
    <source>
        <dbReference type="ARBA" id="ARBA00024432"/>
    </source>
</evidence>
<evidence type="ECO:0000313" key="13">
    <source>
        <dbReference type="Proteomes" id="UP000425411"/>
    </source>
</evidence>
<proteinExistence type="inferred from homology"/>
<evidence type="ECO:0000256" key="1">
    <source>
        <dbReference type="ARBA" id="ARBA00004202"/>
    </source>
</evidence>
<gene>
    <name evidence="12" type="ORF">FOC49_06475</name>
</gene>
<evidence type="ECO:0000256" key="8">
    <source>
        <dbReference type="ARBA" id="ARBA00024359"/>
    </source>
</evidence>
<comment type="subcellular location">
    <subcellularLocation>
        <location evidence="1">Cell membrane</location>
        <topology evidence="1">Peripheral membrane protein</topology>
    </subcellularLocation>
</comment>
<protein>
    <recommendedName>
        <fullName evidence="9">Putative hemin import ATP-binding protein HrtA</fullName>
    </recommendedName>
</protein>
<dbReference type="PROSITE" id="PS00211">
    <property type="entry name" value="ABC_TRANSPORTER_1"/>
    <property type="match status" value="1"/>
</dbReference>
<evidence type="ECO:0000256" key="5">
    <source>
        <dbReference type="ARBA" id="ARBA00022741"/>
    </source>
</evidence>
<sequence length="225" mass="25430">MMNLITMTNITKVYNDGDMQFTALYPTEFYLNEGEFVAIIGPSGSGKTTFLTILGNLQEATSGEITFCGENITNLNEKRKTELRFEEFGFILQASNLIPFLKVGEQLDLIDKLGTLEKDKMNRKELFDMLGLEKLKNSYPKELSGGERQRAAIARALYNNPRVILADEPTASLDTNRAHQVADLLAEIAHKQNKGVVMITHDTRLLDKVDRVYRMEDGHLVEIKK</sequence>
<evidence type="ECO:0000259" key="11">
    <source>
        <dbReference type="PROSITE" id="PS50893"/>
    </source>
</evidence>
<dbReference type="GO" id="GO:0005886">
    <property type="term" value="C:plasma membrane"/>
    <property type="evidence" value="ECO:0007669"/>
    <property type="project" value="UniProtKB-SubCell"/>
</dbReference>
<feature type="domain" description="ABC transporter" evidence="11">
    <location>
        <begin position="5"/>
        <end position="223"/>
    </location>
</feature>
<dbReference type="SMART" id="SM00382">
    <property type="entry name" value="AAA"/>
    <property type="match status" value="1"/>
</dbReference>
<keyword evidence="13" id="KW-1185">Reference proteome</keyword>
<evidence type="ECO:0000256" key="2">
    <source>
        <dbReference type="ARBA" id="ARBA00011131"/>
    </source>
</evidence>
<keyword evidence="6 12" id="KW-0067">ATP-binding</keyword>
<dbReference type="GO" id="GO:0005524">
    <property type="term" value="F:ATP binding"/>
    <property type="evidence" value="ECO:0007669"/>
    <property type="project" value="UniProtKB-KW"/>
</dbReference>
<evidence type="ECO:0000313" key="12">
    <source>
        <dbReference type="EMBL" id="QGS09550.1"/>
    </source>
</evidence>